<dbReference type="EMBL" id="JAWWNJ010000012">
    <property type="protein sequence ID" value="KAK7043386.1"/>
    <property type="molecule type" value="Genomic_DNA"/>
</dbReference>
<reference evidence="2 3" key="1">
    <citation type="journal article" date="2024" name="J Genomics">
        <title>Draft genome sequencing and assembly of Favolaschia claudopus CIRM-BRFM 2984 isolated from oak limbs.</title>
        <authorList>
            <person name="Navarro D."/>
            <person name="Drula E."/>
            <person name="Chaduli D."/>
            <person name="Cazenave R."/>
            <person name="Ahrendt S."/>
            <person name="Wang J."/>
            <person name="Lipzen A."/>
            <person name="Daum C."/>
            <person name="Barry K."/>
            <person name="Grigoriev I.V."/>
            <person name="Favel A."/>
            <person name="Rosso M.N."/>
            <person name="Martin F."/>
        </authorList>
    </citation>
    <scope>NUCLEOTIDE SEQUENCE [LARGE SCALE GENOMIC DNA]</scope>
    <source>
        <strain evidence="2 3">CIRM-BRFM 2984</strain>
    </source>
</reference>
<feature type="region of interest" description="Disordered" evidence="1">
    <location>
        <begin position="184"/>
        <end position="214"/>
    </location>
</feature>
<gene>
    <name evidence="2" type="ORF">R3P38DRAFT_3177695</name>
</gene>
<comment type="caution">
    <text evidence="2">The sequence shown here is derived from an EMBL/GenBank/DDBJ whole genome shotgun (WGS) entry which is preliminary data.</text>
</comment>
<proteinExistence type="predicted"/>
<dbReference type="PRINTS" id="PR01217">
    <property type="entry name" value="PRICHEXTENSN"/>
</dbReference>
<evidence type="ECO:0000313" key="2">
    <source>
        <dbReference type="EMBL" id="KAK7043386.1"/>
    </source>
</evidence>
<evidence type="ECO:0000313" key="3">
    <source>
        <dbReference type="Proteomes" id="UP001362999"/>
    </source>
</evidence>
<dbReference type="Proteomes" id="UP001362999">
    <property type="component" value="Unassembled WGS sequence"/>
</dbReference>
<protein>
    <submittedName>
        <fullName evidence="2">Uncharacterized protein</fullName>
    </submittedName>
</protein>
<feature type="compositionally biased region" description="Basic and acidic residues" evidence="1">
    <location>
        <begin position="762"/>
        <end position="775"/>
    </location>
</feature>
<keyword evidence="3" id="KW-1185">Reference proteome</keyword>
<feature type="compositionally biased region" description="Pro residues" evidence="1">
    <location>
        <begin position="808"/>
        <end position="818"/>
    </location>
</feature>
<feature type="compositionally biased region" description="Basic residues" evidence="1">
    <location>
        <begin position="202"/>
        <end position="214"/>
    </location>
</feature>
<sequence>MAGTPRFGHQRLACDAGYADSPQLRTTMTFELVQRPSLISRVVIVQERTFECWSPNSQQHVFLPGERRLDFVPTIPAKLHERRYDGHAGRHDCLFFPQFPNSASLHWPFMRRAHLVEENDPSFAAYLTLDRAWVGNTDNPLLGFFDPQFLGRLSALRRELDRRIEEFKGSECSHTGEWEARPQYASAGVDSSSGESQELGISRRRRGGGTKRVKRKGGLVRMMEARHLLRDVDLNTARNLEMPVADDRYIGMWVNGVKEWPVLLYMAAGVPCFVLHEYGEGEVSRDQVDDRVPVFTDFLGGTEALGLLRESRYQQIAREEAFRLDAVPPEGNAAPDAGHGSQLRVTTRRASPLPVPPISTAAAASASTLLASSANVPAPVRLYCLPLDRVTVHPDRVQWVKPPPIAGADQKGWTKWELTSYQGIRAWLRRGKDVKIRARNEWFDREHKRRLFLRRRPFRPTPSSSTMGTALRQRPPRTGCIKARSRRGRMQARALNSPERRVYPFGLERLEAVEELGRARTPPGVLGTYEGSSDEDSDWGDEEVGDGLTETRLTNVLAVDGVPPSMSASAFVDSARDEFHYSQTSRRACAIRAFGTLACVGKAELLLDGGDRARVHPLLSPARPIDEVAVIVPMEVDEPPQILPPQPVIAAESMQLPLAQPPPSSPPPPVSPSPPPAASIPRTTPSPPPQTPTPPPPSSPSPPPSPPPPQPPHEGGAVAIQPSSSNSRKPPTEPRAWRNAAPAVPPTEARTPPSEPRAHRRPLGERISEGVRRDTPPAGHRSLKDRLRDPLSTRLRDPSLKERLRPRSPSPIPDPPRPSLMRRLRLPSGAAPPSLLQRFGMEESVPLRRRIQAREPEGGMLQEPSRG</sequence>
<feature type="compositionally biased region" description="Pro residues" evidence="1">
    <location>
        <begin position="659"/>
        <end position="712"/>
    </location>
</feature>
<accession>A0AAW0CYM3</accession>
<name>A0AAW0CYM3_9AGAR</name>
<organism evidence="2 3">
    <name type="scientific">Favolaschia claudopus</name>
    <dbReference type="NCBI Taxonomy" id="2862362"/>
    <lineage>
        <taxon>Eukaryota</taxon>
        <taxon>Fungi</taxon>
        <taxon>Dikarya</taxon>
        <taxon>Basidiomycota</taxon>
        <taxon>Agaricomycotina</taxon>
        <taxon>Agaricomycetes</taxon>
        <taxon>Agaricomycetidae</taxon>
        <taxon>Agaricales</taxon>
        <taxon>Marasmiineae</taxon>
        <taxon>Mycenaceae</taxon>
        <taxon>Favolaschia</taxon>
    </lineage>
</organism>
<dbReference type="AlphaFoldDB" id="A0AAW0CYM3"/>
<feature type="region of interest" description="Disordered" evidence="1">
    <location>
        <begin position="521"/>
        <end position="545"/>
    </location>
</feature>
<evidence type="ECO:0000256" key="1">
    <source>
        <dbReference type="SAM" id="MobiDB-lite"/>
    </source>
</evidence>
<feature type="region of interest" description="Disordered" evidence="1">
    <location>
        <begin position="657"/>
        <end position="867"/>
    </location>
</feature>
<feature type="compositionally biased region" description="Basic and acidic residues" evidence="1">
    <location>
        <begin position="782"/>
        <end position="805"/>
    </location>
</feature>
<feature type="compositionally biased region" description="Acidic residues" evidence="1">
    <location>
        <begin position="532"/>
        <end position="545"/>
    </location>
</feature>